<dbReference type="Gene3D" id="1.20.1320.20">
    <property type="entry name" value="hef helicase domain"/>
    <property type="match status" value="1"/>
</dbReference>
<dbReference type="InterPro" id="IPR003583">
    <property type="entry name" value="Hlx-hairpin-Hlx_DNA-bd_motif"/>
</dbReference>
<dbReference type="GO" id="GO:0016787">
    <property type="term" value="F:hydrolase activity"/>
    <property type="evidence" value="ECO:0007669"/>
    <property type="project" value="UniProtKB-KW"/>
</dbReference>
<dbReference type="STRING" id="880724.Metig_0372"/>
<accession>F6BB43</accession>
<evidence type="ECO:0000313" key="8">
    <source>
        <dbReference type="EMBL" id="AEF95928.1"/>
    </source>
</evidence>
<dbReference type="PROSITE" id="PS51192">
    <property type="entry name" value="HELICASE_ATP_BIND_1"/>
    <property type="match status" value="1"/>
</dbReference>
<feature type="domain" description="Helicase C-terminal" evidence="7">
    <location>
        <begin position="334"/>
        <end position="506"/>
    </location>
</feature>
<dbReference type="SMART" id="SM00490">
    <property type="entry name" value="HELICc"/>
    <property type="match status" value="1"/>
</dbReference>
<dbReference type="SUPFAM" id="SSF52980">
    <property type="entry name" value="Restriction endonuclease-like"/>
    <property type="match status" value="1"/>
</dbReference>
<evidence type="ECO:0000256" key="3">
    <source>
        <dbReference type="ARBA" id="ARBA00022806"/>
    </source>
</evidence>
<dbReference type="InterPro" id="IPR041755">
    <property type="entry name" value="Hef_ID"/>
</dbReference>
<proteinExistence type="predicted"/>
<dbReference type="KEGG" id="mig:Metig_0372"/>
<dbReference type="EMBL" id="CP002737">
    <property type="protein sequence ID" value="AEF95928.1"/>
    <property type="molecule type" value="Genomic_DNA"/>
</dbReference>
<dbReference type="PROSITE" id="PS51194">
    <property type="entry name" value="HELICASE_CTER"/>
    <property type="match status" value="1"/>
</dbReference>
<dbReference type="GO" id="GO:0003677">
    <property type="term" value="F:DNA binding"/>
    <property type="evidence" value="ECO:0007669"/>
    <property type="project" value="InterPro"/>
</dbReference>
<dbReference type="GO" id="GO:0005524">
    <property type="term" value="F:ATP binding"/>
    <property type="evidence" value="ECO:0007669"/>
    <property type="project" value="UniProtKB-KW"/>
</dbReference>
<dbReference type="PANTHER" id="PTHR14025">
    <property type="entry name" value="FANCONI ANEMIA GROUP M FANCM FAMILY MEMBER"/>
    <property type="match status" value="1"/>
</dbReference>
<keyword evidence="4" id="KW-0067">ATP-binding</keyword>
<dbReference type="PANTHER" id="PTHR14025:SF20">
    <property type="entry name" value="FANCONI ANEMIA GROUP M PROTEIN"/>
    <property type="match status" value="1"/>
</dbReference>
<dbReference type="InterPro" id="IPR027417">
    <property type="entry name" value="P-loop_NTPase"/>
</dbReference>
<dbReference type="Pfam" id="PF02732">
    <property type="entry name" value="ERCC4"/>
    <property type="match status" value="1"/>
</dbReference>
<dbReference type="GO" id="GO:0006281">
    <property type="term" value="P:DNA repair"/>
    <property type="evidence" value="ECO:0007669"/>
    <property type="project" value="InterPro"/>
</dbReference>
<keyword evidence="9" id="KW-1185">Reference proteome</keyword>
<dbReference type="SMART" id="SM00278">
    <property type="entry name" value="HhH1"/>
    <property type="match status" value="2"/>
</dbReference>
<evidence type="ECO:0000259" key="6">
    <source>
        <dbReference type="PROSITE" id="PS51192"/>
    </source>
</evidence>
<dbReference type="NCBIfam" id="NF010337">
    <property type="entry name" value="PRK13766.1"/>
    <property type="match status" value="1"/>
</dbReference>
<dbReference type="RefSeq" id="WP_013798537.1">
    <property type="nucleotide sequence ID" value="NC_015562.1"/>
</dbReference>
<dbReference type="InterPro" id="IPR011335">
    <property type="entry name" value="Restrct_endonuc-II-like"/>
</dbReference>
<evidence type="ECO:0000313" key="9">
    <source>
        <dbReference type="Proteomes" id="UP000009227"/>
    </source>
</evidence>
<dbReference type="InterPro" id="IPR001650">
    <property type="entry name" value="Helicase_C-like"/>
</dbReference>
<dbReference type="SMART" id="SM00487">
    <property type="entry name" value="DEXDc"/>
    <property type="match status" value="1"/>
</dbReference>
<keyword evidence="5" id="KW-0175">Coiled coil</keyword>
<name>F6BB43_METIK</name>
<keyword evidence="3 8" id="KW-0347">Helicase</keyword>
<dbReference type="GO" id="GO:0140097">
    <property type="term" value="F:catalytic activity, acting on DNA"/>
    <property type="evidence" value="ECO:0007669"/>
    <property type="project" value="UniProtKB-ARBA"/>
</dbReference>
<dbReference type="SUPFAM" id="SSF47781">
    <property type="entry name" value="RuvA domain 2-like"/>
    <property type="match status" value="1"/>
</dbReference>
<dbReference type="AlphaFoldDB" id="F6BB43"/>
<dbReference type="InterPro" id="IPR006166">
    <property type="entry name" value="ERCC4_domain"/>
</dbReference>
<dbReference type="OrthoDB" id="9764at2157"/>
<dbReference type="Pfam" id="PF14520">
    <property type="entry name" value="HHH_5"/>
    <property type="match status" value="1"/>
</dbReference>
<dbReference type="SUPFAM" id="SSF52540">
    <property type="entry name" value="P-loop containing nucleoside triphosphate hydrolases"/>
    <property type="match status" value="1"/>
</dbReference>
<dbReference type="Pfam" id="PF00270">
    <property type="entry name" value="DEAD"/>
    <property type="match status" value="1"/>
</dbReference>
<gene>
    <name evidence="8" type="ordered locus">Metig_0372</name>
</gene>
<organism evidence="9">
    <name type="scientific">Methanotorris igneus (strain DSM 5666 / JCM 11834 / Kol 5)</name>
    <dbReference type="NCBI Taxonomy" id="880724"/>
    <lineage>
        <taxon>Archaea</taxon>
        <taxon>Methanobacteriati</taxon>
        <taxon>Methanobacteriota</taxon>
        <taxon>Methanomada group</taxon>
        <taxon>Methanococci</taxon>
        <taxon>Methanococcales</taxon>
        <taxon>Methanocaldococcaceae</taxon>
        <taxon>Methanotorris</taxon>
    </lineage>
</organism>
<dbReference type="SMART" id="SM00891">
    <property type="entry name" value="ERCC4"/>
    <property type="match status" value="1"/>
</dbReference>
<dbReference type="Gene3D" id="3.40.50.300">
    <property type="entry name" value="P-loop containing nucleotide triphosphate hydrolases"/>
    <property type="match status" value="2"/>
</dbReference>
<dbReference type="Gene3D" id="3.40.50.10130">
    <property type="match status" value="1"/>
</dbReference>
<keyword evidence="2" id="KW-0378">Hydrolase</keyword>
<dbReference type="CDD" id="cd12089">
    <property type="entry name" value="Hef_ID"/>
    <property type="match status" value="1"/>
</dbReference>
<evidence type="ECO:0000259" key="7">
    <source>
        <dbReference type="PROSITE" id="PS51194"/>
    </source>
</evidence>
<reference evidence="8 9" key="1">
    <citation type="submission" date="2011-05" db="EMBL/GenBank/DDBJ databases">
        <title>Complete sequence of Methanotorris igneus Kol 5.</title>
        <authorList>
            <consortium name="US DOE Joint Genome Institute"/>
            <person name="Lucas S."/>
            <person name="Han J."/>
            <person name="Lapidus A."/>
            <person name="Cheng J.-F."/>
            <person name="Goodwin L."/>
            <person name="Pitluck S."/>
            <person name="Peters L."/>
            <person name="Mikhailova N."/>
            <person name="Chertkov O."/>
            <person name="Han C."/>
            <person name="Tapia R."/>
            <person name="Land M."/>
            <person name="Hauser L."/>
            <person name="Kyrpides N."/>
            <person name="Ivanova N."/>
            <person name="Pagani I."/>
            <person name="Sieprawska-Lupa M."/>
            <person name="Whitman W."/>
            <person name="Woyke T."/>
        </authorList>
    </citation>
    <scope>NUCLEOTIDE SEQUENCE [LARGE SCALE GENOMIC DNA]</scope>
    <source>
        <strain evidence="9">DSM 5666 / JCM 11834 / Kol 5</strain>
    </source>
</reference>
<dbReference type="InterPro" id="IPR014001">
    <property type="entry name" value="Helicase_ATP-bd"/>
</dbReference>
<dbReference type="InterPro" id="IPR010994">
    <property type="entry name" value="RuvA_2-like"/>
</dbReference>
<feature type="domain" description="Helicase ATP-binding" evidence="6">
    <location>
        <begin position="22"/>
        <end position="186"/>
    </location>
</feature>
<evidence type="ECO:0000256" key="5">
    <source>
        <dbReference type="SAM" id="Coils"/>
    </source>
</evidence>
<sequence>MYITHPLIKPNTIEARIYQQVIVASALKKNTLCVLGTGLGKTAIAALTIAGILSKKDGKVLIIAPSRPLVEQHYNSMRNFLNIDEDKIIVLTGKTPPNKREELWKEGKIFIATPQIVENDLIAGRLNVDDFVLLIADEAHHTTGNHSYTFVANKFKGKVHVLGLTASPGSDMDRILEVCENLGIEHVEIRTEDDEDVKPYIAKVRIIPKRVPLPKEFEESLKLIKDALKERLKVLKESGVINSINLTKTELIELQKEIFALDGDEKYELLRIASEALKLFHALEVLETQGRGVFLNYIERLSNQRTKSAKSIVNDERIIKVVNNLRQLDIEHPKFDKLVEIVEEILKKNRDEKIIVFAQYRDTVDKIVRLLNERGIKAIRFVGQSNREGKGMSQKEQIKALEEFKKNGNVLVSTSVSEEGIDISAVNYVIFYEPVPSEIRFIQRRGRAARGEGGIVIILIAKGTVDEIYYRSAIAKEKNMKRILKNMQKILNKKLKERKETLEETREEQLKEKIEENIQTKEVNETKEVKKEENETEKDTKKSIYPDILELLKIKAKETKEKTLLEKVDDEKEKEIEKIKVEGAKKIKIIVDVRERHVGRLLADKAKVEFKVLEVGDYIISDRVAVERKTAEDFVNSIIDKRLFMQLKDLRKYQKPILIVEGKNFFRLHENAIKGAILSIILDFGIPIIFTENIEETVDILIKLAEKEQIKEKRGVYVRYGKTAMSLKEQQRFIVESLPDVGPQLAENLLKHFKTVERVFTAKEDELMEVEGIGEKTAKKIREVLTKEYEG</sequence>
<dbReference type="HOGENOM" id="CLU_002513_3_1_2"/>
<evidence type="ECO:0000256" key="4">
    <source>
        <dbReference type="ARBA" id="ARBA00022840"/>
    </source>
</evidence>
<dbReference type="GO" id="GO:0004518">
    <property type="term" value="F:nuclease activity"/>
    <property type="evidence" value="ECO:0007669"/>
    <property type="project" value="InterPro"/>
</dbReference>
<dbReference type="GO" id="GO:0004386">
    <property type="term" value="F:helicase activity"/>
    <property type="evidence" value="ECO:0007669"/>
    <property type="project" value="UniProtKB-KW"/>
</dbReference>
<protein>
    <submittedName>
        <fullName evidence="8">Helicase domain protein</fullName>
    </submittedName>
</protein>
<dbReference type="Pfam" id="PF21210">
    <property type="entry name" value="RNA_helicase_helical"/>
    <property type="match status" value="1"/>
</dbReference>
<evidence type="ECO:0000256" key="1">
    <source>
        <dbReference type="ARBA" id="ARBA00022741"/>
    </source>
</evidence>
<dbReference type="Pfam" id="PF00271">
    <property type="entry name" value="Helicase_C"/>
    <property type="match status" value="1"/>
</dbReference>
<dbReference type="GeneID" id="10643209"/>
<dbReference type="Proteomes" id="UP000009227">
    <property type="component" value="Chromosome"/>
</dbReference>
<keyword evidence="1" id="KW-0547">Nucleotide-binding</keyword>
<dbReference type="InterPro" id="IPR011545">
    <property type="entry name" value="DEAD/DEAH_box_helicase_dom"/>
</dbReference>
<feature type="coiled-coil region" evidence="5">
    <location>
        <begin position="484"/>
        <end position="519"/>
    </location>
</feature>
<evidence type="ECO:0000256" key="2">
    <source>
        <dbReference type="ARBA" id="ARBA00022801"/>
    </source>
</evidence>
<dbReference type="CDD" id="cd20075">
    <property type="entry name" value="XPF_nuclease_XPF_arch"/>
    <property type="match status" value="1"/>
</dbReference>
<dbReference type="Gene3D" id="1.10.150.20">
    <property type="entry name" value="5' to 3' exonuclease, C-terminal subdomain"/>
    <property type="match status" value="1"/>
</dbReference>